<dbReference type="Pfam" id="PF04390">
    <property type="entry name" value="LptE"/>
    <property type="match status" value="1"/>
</dbReference>
<keyword evidence="5 6" id="KW-0449">Lipoprotein</keyword>
<evidence type="ECO:0000313" key="7">
    <source>
        <dbReference type="EMBL" id="MFD0965524.1"/>
    </source>
</evidence>
<dbReference type="PANTHER" id="PTHR38098:SF1">
    <property type="entry name" value="LPS-ASSEMBLY LIPOPROTEIN LPTE"/>
    <property type="match status" value="1"/>
</dbReference>
<keyword evidence="3 6" id="KW-0564">Palmitate</keyword>
<comment type="subcellular location">
    <subcellularLocation>
        <location evidence="6">Cell outer membrane</location>
        <topology evidence="6">Lipid-anchor</topology>
    </subcellularLocation>
</comment>
<evidence type="ECO:0000256" key="2">
    <source>
        <dbReference type="ARBA" id="ARBA00023136"/>
    </source>
</evidence>
<evidence type="ECO:0000256" key="3">
    <source>
        <dbReference type="ARBA" id="ARBA00023139"/>
    </source>
</evidence>
<dbReference type="HAMAP" id="MF_01186">
    <property type="entry name" value="LPS_assembly_LptE"/>
    <property type="match status" value="1"/>
</dbReference>
<keyword evidence="8" id="KW-1185">Reference proteome</keyword>
<keyword evidence="1 6" id="KW-0732">Signal</keyword>
<organism evidence="7 8">
    <name type="scientific">Seminibacterium arietis</name>
    <dbReference type="NCBI Taxonomy" id="1173502"/>
    <lineage>
        <taxon>Bacteria</taxon>
        <taxon>Pseudomonadati</taxon>
        <taxon>Pseudomonadota</taxon>
        <taxon>Gammaproteobacteria</taxon>
        <taxon>Pasteurellales</taxon>
        <taxon>Pasteurellaceae</taxon>
        <taxon>Seminibacterium</taxon>
    </lineage>
</organism>
<dbReference type="Proteomes" id="UP001596996">
    <property type="component" value="Unassembled WGS sequence"/>
</dbReference>
<protein>
    <recommendedName>
        <fullName evidence="6">LPS-assembly lipoprotein LptE</fullName>
    </recommendedName>
</protein>
<accession>A0ABW3I7Z4</accession>
<evidence type="ECO:0000256" key="1">
    <source>
        <dbReference type="ARBA" id="ARBA00022729"/>
    </source>
</evidence>
<evidence type="ECO:0000256" key="4">
    <source>
        <dbReference type="ARBA" id="ARBA00023237"/>
    </source>
</evidence>
<comment type="similarity">
    <text evidence="6">Belongs to the LptE lipoprotein family.</text>
</comment>
<dbReference type="PROSITE" id="PS51257">
    <property type="entry name" value="PROKAR_LIPOPROTEIN"/>
    <property type="match status" value="1"/>
</dbReference>
<comment type="subunit">
    <text evidence="6">Component of the lipopolysaccharide transport and assembly complex. Interacts with LptD.</text>
</comment>
<dbReference type="EMBL" id="JBHTJN010000004">
    <property type="protein sequence ID" value="MFD0965524.1"/>
    <property type="molecule type" value="Genomic_DNA"/>
</dbReference>
<sequence>MLNTIKMILISTALFLVVGCGFHFQHGELIPSQLKRLHLESQDTYSPIVTAMRKQLQENGVKLVEDSQTIPVLRINKTITNDQVASIFKSGREAEKILIIEVEATLKLSDQKVYPIKAAVNRTFFDNSRAALAKSTEKEVIWHDMYEQAARQLITKMISFNRELVK</sequence>
<name>A0ABW3I7Z4_9PAST</name>
<evidence type="ECO:0000256" key="5">
    <source>
        <dbReference type="ARBA" id="ARBA00023288"/>
    </source>
</evidence>
<dbReference type="Gene3D" id="3.30.160.150">
    <property type="entry name" value="Lipoprotein like domain"/>
    <property type="match status" value="1"/>
</dbReference>
<evidence type="ECO:0000313" key="8">
    <source>
        <dbReference type="Proteomes" id="UP001596996"/>
    </source>
</evidence>
<gene>
    <name evidence="6 7" type="primary">lptE</name>
    <name evidence="7" type="ORF">ACFQ02_01405</name>
</gene>
<comment type="function">
    <text evidence="6">Together with LptD, is involved in the assembly of lipopolysaccharide (LPS) at the surface of the outer membrane. Required for the proper assembly of LptD. Binds LPS and may serve as the LPS recognition site at the outer membrane.</text>
</comment>
<evidence type="ECO:0000256" key="6">
    <source>
        <dbReference type="HAMAP-Rule" id="MF_01186"/>
    </source>
</evidence>
<comment type="caution">
    <text evidence="7">The sequence shown here is derived from an EMBL/GenBank/DDBJ whole genome shotgun (WGS) entry which is preliminary data.</text>
</comment>
<dbReference type="PANTHER" id="PTHR38098">
    <property type="entry name" value="LPS-ASSEMBLY LIPOPROTEIN LPTE"/>
    <property type="match status" value="1"/>
</dbReference>
<keyword evidence="4 6" id="KW-0998">Cell outer membrane</keyword>
<dbReference type="RefSeq" id="WP_380818357.1">
    <property type="nucleotide sequence ID" value="NZ_JBHTJN010000004.1"/>
</dbReference>
<proteinExistence type="inferred from homology"/>
<dbReference type="InterPro" id="IPR007485">
    <property type="entry name" value="LPS_assembly_LptE"/>
</dbReference>
<keyword evidence="2 6" id="KW-0472">Membrane</keyword>
<reference evidence="8" key="1">
    <citation type="journal article" date="2019" name="Int. J. Syst. Evol. Microbiol.">
        <title>The Global Catalogue of Microorganisms (GCM) 10K type strain sequencing project: providing services to taxonomists for standard genome sequencing and annotation.</title>
        <authorList>
            <consortium name="The Broad Institute Genomics Platform"/>
            <consortium name="The Broad Institute Genome Sequencing Center for Infectious Disease"/>
            <person name="Wu L."/>
            <person name="Ma J."/>
        </authorList>
    </citation>
    <scope>NUCLEOTIDE SEQUENCE [LARGE SCALE GENOMIC DNA]</scope>
    <source>
        <strain evidence="8">CCUG 61707</strain>
    </source>
</reference>